<dbReference type="GO" id="GO:0005509">
    <property type="term" value="F:calcium ion binding"/>
    <property type="evidence" value="ECO:0007669"/>
    <property type="project" value="InterPro"/>
</dbReference>
<gene>
    <name evidence="11" type="ORF">DPMN_170759</name>
</gene>
<dbReference type="PANTHER" id="PTHR12916">
    <property type="entry name" value="CYTOCHROME C OXIDASE POLYPEPTIDE VIC-2"/>
    <property type="match status" value="1"/>
</dbReference>
<keyword evidence="8" id="KW-0812">Transmembrane</keyword>
<organism evidence="11 12">
    <name type="scientific">Dreissena polymorpha</name>
    <name type="common">Zebra mussel</name>
    <name type="synonym">Mytilus polymorpha</name>
    <dbReference type="NCBI Taxonomy" id="45954"/>
    <lineage>
        <taxon>Eukaryota</taxon>
        <taxon>Metazoa</taxon>
        <taxon>Spiralia</taxon>
        <taxon>Lophotrochozoa</taxon>
        <taxon>Mollusca</taxon>
        <taxon>Bivalvia</taxon>
        <taxon>Autobranchia</taxon>
        <taxon>Heteroconchia</taxon>
        <taxon>Euheterodonta</taxon>
        <taxon>Imparidentia</taxon>
        <taxon>Neoheterodontei</taxon>
        <taxon>Myida</taxon>
        <taxon>Dreissenoidea</taxon>
        <taxon>Dreissenidae</taxon>
        <taxon>Dreissena</taxon>
    </lineage>
</organism>
<feature type="non-terminal residue" evidence="11">
    <location>
        <position position="318"/>
    </location>
</feature>
<dbReference type="SUPFAM" id="SSF82671">
    <property type="entry name" value="SEA domain"/>
    <property type="match status" value="1"/>
</dbReference>
<evidence type="ECO:0000256" key="2">
    <source>
        <dbReference type="ARBA" id="ARBA00022729"/>
    </source>
</evidence>
<feature type="region of interest" description="Disordered" evidence="7">
    <location>
        <begin position="1"/>
        <end position="20"/>
    </location>
</feature>
<dbReference type="PROSITE" id="PS50024">
    <property type="entry name" value="SEA"/>
    <property type="match status" value="1"/>
</dbReference>
<comment type="caution">
    <text evidence="6">Lacks conserved residue(s) required for the propagation of feature annotation.</text>
</comment>
<dbReference type="GO" id="GO:0007219">
    <property type="term" value="P:Notch signaling pathway"/>
    <property type="evidence" value="ECO:0007669"/>
    <property type="project" value="TreeGrafter"/>
</dbReference>
<dbReference type="PANTHER" id="PTHR12916:SF9">
    <property type="entry name" value="NEUROGENIC LOCUS NOTCH HOMOLOG PROTEIN 1-RELATED"/>
    <property type="match status" value="1"/>
</dbReference>
<evidence type="ECO:0000256" key="3">
    <source>
        <dbReference type="ARBA" id="ARBA00022737"/>
    </source>
</evidence>
<dbReference type="PROSITE" id="PS00010">
    <property type="entry name" value="ASX_HYDROXYL"/>
    <property type="match status" value="2"/>
</dbReference>
<dbReference type="FunFam" id="2.10.25.10:FF:000004">
    <property type="entry name" value="Neurogenic locus notch 1"/>
    <property type="match status" value="1"/>
</dbReference>
<dbReference type="PROSITE" id="PS01186">
    <property type="entry name" value="EGF_2"/>
    <property type="match status" value="1"/>
</dbReference>
<dbReference type="PROSITE" id="PS00022">
    <property type="entry name" value="EGF_1"/>
    <property type="match status" value="2"/>
</dbReference>
<evidence type="ECO:0000256" key="8">
    <source>
        <dbReference type="SAM" id="Phobius"/>
    </source>
</evidence>
<evidence type="ECO:0000256" key="5">
    <source>
        <dbReference type="ARBA" id="ARBA00023180"/>
    </source>
</evidence>
<evidence type="ECO:0000256" key="6">
    <source>
        <dbReference type="PROSITE-ProRule" id="PRU00076"/>
    </source>
</evidence>
<dbReference type="Gene3D" id="2.10.25.10">
    <property type="entry name" value="Laminin"/>
    <property type="match status" value="2"/>
</dbReference>
<dbReference type="FunFam" id="2.10.25.10:FF:000143">
    <property type="entry name" value="Protein crumbs 1"/>
    <property type="match status" value="1"/>
</dbReference>
<dbReference type="SMART" id="SM00181">
    <property type="entry name" value="EGF"/>
    <property type="match status" value="2"/>
</dbReference>
<dbReference type="InterPro" id="IPR036364">
    <property type="entry name" value="SEA_dom_sf"/>
</dbReference>
<dbReference type="InterPro" id="IPR000082">
    <property type="entry name" value="SEA_dom"/>
</dbReference>
<comment type="caution">
    <text evidence="11">The sequence shown here is derived from an EMBL/GenBank/DDBJ whole genome shotgun (WGS) entry which is preliminary data.</text>
</comment>
<dbReference type="CDD" id="cd00054">
    <property type="entry name" value="EGF_CA"/>
    <property type="match status" value="2"/>
</dbReference>
<dbReference type="Pfam" id="PF01390">
    <property type="entry name" value="SEA"/>
    <property type="match status" value="1"/>
</dbReference>
<proteinExistence type="predicted"/>
<feature type="disulfide bond" evidence="6">
    <location>
        <begin position="269"/>
        <end position="278"/>
    </location>
</feature>
<keyword evidence="1 6" id="KW-0245">EGF-like domain</keyword>
<evidence type="ECO:0000313" key="12">
    <source>
        <dbReference type="Proteomes" id="UP000828390"/>
    </source>
</evidence>
<dbReference type="SMART" id="SM00179">
    <property type="entry name" value="EGF_CA"/>
    <property type="match status" value="2"/>
</dbReference>
<keyword evidence="8" id="KW-0472">Membrane</keyword>
<dbReference type="InterPro" id="IPR018097">
    <property type="entry name" value="EGF_Ca-bd_CS"/>
</dbReference>
<keyword evidence="8" id="KW-1133">Transmembrane helix</keyword>
<dbReference type="AlphaFoldDB" id="A0A9D4IBT9"/>
<dbReference type="Proteomes" id="UP000828390">
    <property type="component" value="Unassembled WGS sequence"/>
</dbReference>
<dbReference type="InterPro" id="IPR001881">
    <property type="entry name" value="EGF-like_Ca-bd_dom"/>
</dbReference>
<evidence type="ECO:0000256" key="4">
    <source>
        <dbReference type="ARBA" id="ARBA00023157"/>
    </source>
</evidence>
<keyword evidence="5" id="KW-0325">Glycoprotein</keyword>
<dbReference type="InterPro" id="IPR000152">
    <property type="entry name" value="EGF-type_Asp/Asn_hydroxyl_site"/>
</dbReference>
<dbReference type="GO" id="GO:0005112">
    <property type="term" value="F:Notch binding"/>
    <property type="evidence" value="ECO:0007669"/>
    <property type="project" value="TreeGrafter"/>
</dbReference>
<dbReference type="InterPro" id="IPR000742">
    <property type="entry name" value="EGF"/>
</dbReference>
<dbReference type="InterPro" id="IPR013032">
    <property type="entry name" value="EGF-like_CS"/>
</dbReference>
<feature type="transmembrane region" description="Helical" evidence="8">
    <location>
        <begin position="73"/>
        <end position="97"/>
    </location>
</feature>
<keyword evidence="12" id="KW-1185">Reference proteome</keyword>
<dbReference type="SUPFAM" id="SSF57196">
    <property type="entry name" value="EGF/Laminin"/>
    <property type="match status" value="2"/>
</dbReference>
<dbReference type="PRINTS" id="PR00010">
    <property type="entry name" value="EGFBLOOD"/>
</dbReference>
<dbReference type="PROSITE" id="PS01187">
    <property type="entry name" value="EGF_CA"/>
    <property type="match status" value="1"/>
</dbReference>
<feature type="disulfide bond" evidence="6">
    <location>
        <begin position="307"/>
        <end position="316"/>
    </location>
</feature>
<dbReference type="Gene3D" id="3.30.70.960">
    <property type="entry name" value="SEA domain"/>
    <property type="match status" value="1"/>
</dbReference>
<feature type="domain" description="SEA" evidence="9">
    <location>
        <begin position="116"/>
        <end position="231"/>
    </location>
</feature>
<evidence type="ECO:0000259" key="10">
    <source>
        <dbReference type="PROSITE" id="PS50026"/>
    </source>
</evidence>
<name>A0A9D4IBT9_DREPO</name>
<keyword evidence="2" id="KW-0732">Signal</keyword>
<sequence length="318" mass="34962">MMDKRKGRSKSPTAYQGRYAGGYYSNEGYVGQELVGVTRYPGFYSPNVGSRPDSGSSEYSSETRRTSDRRRRLVIITVAVTVTCVLIVGAIVGAVIASSLAEDGNDQPIEYVEIDVTKDIKTEVTLVGKEFDVDFLNMSSDKSMKAAAELEKMYDEKFTNSEYKDIYVGTTVLGFRNGSLIGEVKSEFKMKVKIEKKKPADTTSETTTQATIEMSAEDLGLKMEVVMSIIEKIPGIKPNAFSEVDECGSSPCKNSGTCEDRINRYVCLCPPGYSGINCETDIDECDSFPCMLEGICKDSVNNYTCTCQRGTTGRNCEI</sequence>
<evidence type="ECO:0000313" key="11">
    <source>
        <dbReference type="EMBL" id="KAH3769491.1"/>
    </source>
</evidence>
<protein>
    <submittedName>
        <fullName evidence="11">Uncharacterized protein</fullName>
    </submittedName>
</protein>
<accession>A0A9D4IBT9</accession>
<keyword evidence="4 6" id="KW-1015">Disulfide bond</keyword>
<evidence type="ECO:0000256" key="1">
    <source>
        <dbReference type="ARBA" id="ARBA00022536"/>
    </source>
</evidence>
<feature type="domain" description="EGF-like" evidence="10">
    <location>
        <begin position="243"/>
        <end position="279"/>
    </location>
</feature>
<dbReference type="PROSITE" id="PS50026">
    <property type="entry name" value="EGF_3"/>
    <property type="match status" value="2"/>
</dbReference>
<feature type="domain" description="EGF-like" evidence="10">
    <location>
        <begin position="281"/>
        <end position="317"/>
    </location>
</feature>
<keyword evidence="3" id="KW-0677">Repeat</keyword>
<dbReference type="EMBL" id="JAIWYP010000009">
    <property type="protein sequence ID" value="KAH3769491.1"/>
    <property type="molecule type" value="Genomic_DNA"/>
</dbReference>
<reference evidence="11" key="1">
    <citation type="journal article" date="2019" name="bioRxiv">
        <title>The Genome of the Zebra Mussel, Dreissena polymorpha: A Resource for Invasive Species Research.</title>
        <authorList>
            <person name="McCartney M.A."/>
            <person name="Auch B."/>
            <person name="Kono T."/>
            <person name="Mallez S."/>
            <person name="Zhang Y."/>
            <person name="Obille A."/>
            <person name="Becker A."/>
            <person name="Abrahante J.E."/>
            <person name="Garbe J."/>
            <person name="Badalamenti J.P."/>
            <person name="Herman A."/>
            <person name="Mangelson H."/>
            <person name="Liachko I."/>
            <person name="Sullivan S."/>
            <person name="Sone E.D."/>
            <person name="Koren S."/>
            <person name="Silverstein K.A.T."/>
            <person name="Beckman K.B."/>
            <person name="Gohl D.M."/>
        </authorList>
    </citation>
    <scope>NUCLEOTIDE SEQUENCE</scope>
    <source>
        <strain evidence="11">Duluth1</strain>
        <tissue evidence="11">Whole animal</tissue>
    </source>
</reference>
<dbReference type="Pfam" id="PF12661">
    <property type="entry name" value="hEGF"/>
    <property type="match status" value="2"/>
</dbReference>
<evidence type="ECO:0000256" key="7">
    <source>
        <dbReference type="SAM" id="MobiDB-lite"/>
    </source>
</evidence>
<evidence type="ECO:0000259" key="9">
    <source>
        <dbReference type="PROSITE" id="PS50024"/>
    </source>
</evidence>
<reference evidence="11" key="2">
    <citation type="submission" date="2020-11" db="EMBL/GenBank/DDBJ databases">
        <authorList>
            <person name="McCartney M.A."/>
            <person name="Auch B."/>
            <person name="Kono T."/>
            <person name="Mallez S."/>
            <person name="Becker A."/>
            <person name="Gohl D.M."/>
            <person name="Silverstein K.A.T."/>
            <person name="Koren S."/>
            <person name="Bechman K.B."/>
            <person name="Herman A."/>
            <person name="Abrahante J.E."/>
            <person name="Garbe J."/>
        </authorList>
    </citation>
    <scope>NUCLEOTIDE SEQUENCE</scope>
    <source>
        <strain evidence="11">Duluth1</strain>
        <tissue evidence="11">Whole animal</tissue>
    </source>
</reference>